<reference evidence="1" key="1">
    <citation type="submission" date="2018-02" db="EMBL/GenBank/DDBJ databases">
        <title>Rhizophora mucronata_Transcriptome.</title>
        <authorList>
            <person name="Meera S.P."/>
            <person name="Sreeshan A."/>
            <person name="Augustine A."/>
        </authorList>
    </citation>
    <scope>NUCLEOTIDE SEQUENCE</scope>
    <source>
        <tissue evidence="1">Leaf</tissue>
    </source>
</reference>
<dbReference type="AlphaFoldDB" id="A0A2P2PYW2"/>
<evidence type="ECO:0000313" key="1">
    <source>
        <dbReference type="EMBL" id="MBX59849.1"/>
    </source>
</evidence>
<dbReference type="EMBL" id="GGEC01079365">
    <property type="protein sequence ID" value="MBX59849.1"/>
    <property type="molecule type" value="Transcribed_RNA"/>
</dbReference>
<proteinExistence type="predicted"/>
<protein>
    <submittedName>
        <fullName evidence="1">Uncharacterized protein</fullName>
    </submittedName>
</protein>
<organism evidence="1">
    <name type="scientific">Rhizophora mucronata</name>
    <name type="common">Asiatic mangrove</name>
    <dbReference type="NCBI Taxonomy" id="61149"/>
    <lineage>
        <taxon>Eukaryota</taxon>
        <taxon>Viridiplantae</taxon>
        <taxon>Streptophyta</taxon>
        <taxon>Embryophyta</taxon>
        <taxon>Tracheophyta</taxon>
        <taxon>Spermatophyta</taxon>
        <taxon>Magnoliopsida</taxon>
        <taxon>eudicotyledons</taxon>
        <taxon>Gunneridae</taxon>
        <taxon>Pentapetalae</taxon>
        <taxon>rosids</taxon>
        <taxon>fabids</taxon>
        <taxon>Malpighiales</taxon>
        <taxon>Rhizophoraceae</taxon>
        <taxon>Rhizophora</taxon>
    </lineage>
</organism>
<accession>A0A2P2PYW2</accession>
<sequence>MSLHISSLQNLMSIYTGFWHFKIHVIRFCLFQVPKLYAYILEVEGD</sequence>
<name>A0A2P2PYW2_RHIMU</name>